<evidence type="ECO:0000256" key="2">
    <source>
        <dbReference type="ARBA" id="ARBA00022692"/>
    </source>
</evidence>
<evidence type="ECO:0000313" key="8">
    <source>
        <dbReference type="EMBL" id="KAJ6041641.1"/>
    </source>
</evidence>
<dbReference type="InterPro" id="IPR049326">
    <property type="entry name" value="Rhodopsin_dom_fungi"/>
</dbReference>
<keyword evidence="2 6" id="KW-0812">Transmembrane</keyword>
<gene>
    <name evidence="8" type="ORF">N7460_007031</name>
</gene>
<feature type="transmembrane region" description="Helical" evidence="6">
    <location>
        <begin position="49"/>
        <end position="69"/>
    </location>
</feature>
<evidence type="ECO:0000256" key="5">
    <source>
        <dbReference type="ARBA" id="ARBA00038359"/>
    </source>
</evidence>
<evidence type="ECO:0000256" key="1">
    <source>
        <dbReference type="ARBA" id="ARBA00004141"/>
    </source>
</evidence>
<comment type="subcellular location">
    <subcellularLocation>
        <location evidence="1">Membrane</location>
        <topology evidence="1">Multi-pass membrane protein</topology>
    </subcellularLocation>
</comment>
<sequence>MVSTTADDNYNAGTGVLATAWTFTAAAIVVMALRVVAKIKIANFNVDDVAMIIALVFLIASTACVTVAIQAGLARNSTITHEQEVQASIWYLVSQSISIISCATGRIAFIMYLRRLVPLQSKTRTALCLLLWLQPPVNLVPVLLMYLQCKDVAAVFDATITGLLWLARSLLIALAFNSATDLYLATFPIYSFWSLQLRLRIKIVLLCLLSMGLFAMVACIIKTVELYSIGERGYPPVVQAELLHWVYIEAGLVVITSSAPCLRPLFAAMAKDFSSSPRPAYELTPTYGQSGHTRSHITSRAHTYIRGDAHDGWGDGDSACQILGGTRVGGITKKTTVTVRNEQLSA</sequence>
<dbReference type="InterPro" id="IPR052337">
    <property type="entry name" value="SAT4-like"/>
</dbReference>
<comment type="caution">
    <text evidence="8">The sequence shown here is derived from an EMBL/GenBank/DDBJ whole genome shotgun (WGS) entry which is preliminary data.</text>
</comment>
<dbReference type="Pfam" id="PF20684">
    <property type="entry name" value="Fung_rhodopsin"/>
    <property type="match status" value="1"/>
</dbReference>
<organism evidence="8 9">
    <name type="scientific">Penicillium canescens</name>
    <dbReference type="NCBI Taxonomy" id="5083"/>
    <lineage>
        <taxon>Eukaryota</taxon>
        <taxon>Fungi</taxon>
        <taxon>Dikarya</taxon>
        <taxon>Ascomycota</taxon>
        <taxon>Pezizomycotina</taxon>
        <taxon>Eurotiomycetes</taxon>
        <taxon>Eurotiomycetidae</taxon>
        <taxon>Eurotiales</taxon>
        <taxon>Aspergillaceae</taxon>
        <taxon>Penicillium</taxon>
    </lineage>
</organism>
<feature type="domain" description="Rhodopsin" evidence="7">
    <location>
        <begin position="33"/>
        <end position="267"/>
    </location>
</feature>
<dbReference type="EMBL" id="JAQJZL010000005">
    <property type="protein sequence ID" value="KAJ6041641.1"/>
    <property type="molecule type" value="Genomic_DNA"/>
</dbReference>
<protein>
    <recommendedName>
        <fullName evidence="7">Rhodopsin domain-containing protein</fullName>
    </recommendedName>
</protein>
<reference evidence="8" key="1">
    <citation type="journal article" date="2023" name="IMA Fungus">
        <title>Comparative genomic study of the Penicillium genus elucidates a diverse pangenome and 15 lateral gene transfer events.</title>
        <authorList>
            <person name="Petersen C."/>
            <person name="Sorensen T."/>
            <person name="Nielsen M.R."/>
            <person name="Sondergaard T.E."/>
            <person name="Sorensen J.L."/>
            <person name="Fitzpatrick D.A."/>
            <person name="Frisvad J.C."/>
            <person name="Nielsen K.L."/>
        </authorList>
    </citation>
    <scope>NUCLEOTIDE SEQUENCE</scope>
    <source>
        <strain evidence="8">IBT 15450</strain>
    </source>
</reference>
<keyword evidence="3 6" id="KW-1133">Transmembrane helix</keyword>
<feature type="transmembrane region" description="Helical" evidence="6">
    <location>
        <begin position="167"/>
        <end position="191"/>
    </location>
</feature>
<feature type="transmembrane region" description="Helical" evidence="6">
    <location>
        <begin position="203"/>
        <end position="224"/>
    </location>
</feature>
<feature type="transmembrane region" description="Helical" evidence="6">
    <location>
        <begin position="89"/>
        <end position="113"/>
    </location>
</feature>
<keyword evidence="9" id="KW-1185">Reference proteome</keyword>
<dbReference type="AlphaFoldDB" id="A0AAD6N8L9"/>
<proteinExistence type="inferred from homology"/>
<evidence type="ECO:0000256" key="6">
    <source>
        <dbReference type="SAM" id="Phobius"/>
    </source>
</evidence>
<dbReference type="PANTHER" id="PTHR33048:SF155">
    <property type="entry name" value="INTEGRAL MEMBRANE PROTEIN"/>
    <property type="match status" value="1"/>
</dbReference>
<evidence type="ECO:0000256" key="4">
    <source>
        <dbReference type="ARBA" id="ARBA00023136"/>
    </source>
</evidence>
<dbReference type="GO" id="GO:0016020">
    <property type="term" value="C:membrane"/>
    <property type="evidence" value="ECO:0007669"/>
    <property type="project" value="UniProtKB-SubCell"/>
</dbReference>
<accession>A0AAD6N8L9</accession>
<evidence type="ECO:0000259" key="7">
    <source>
        <dbReference type="Pfam" id="PF20684"/>
    </source>
</evidence>
<evidence type="ECO:0000256" key="3">
    <source>
        <dbReference type="ARBA" id="ARBA00022989"/>
    </source>
</evidence>
<comment type="similarity">
    <text evidence="5">Belongs to the SAT4 family.</text>
</comment>
<dbReference type="PANTHER" id="PTHR33048">
    <property type="entry name" value="PTH11-LIKE INTEGRAL MEMBRANE PROTEIN (AFU_ORTHOLOGUE AFUA_5G11245)"/>
    <property type="match status" value="1"/>
</dbReference>
<name>A0AAD6N8L9_PENCN</name>
<dbReference type="Proteomes" id="UP001219568">
    <property type="component" value="Unassembled WGS sequence"/>
</dbReference>
<keyword evidence="4 6" id="KW-0472">Membrane</keyword>
<feature type="transmembrane region" description="Helical" evidence="6">
    <location>
        <begin position="125"/>
        <end position="147"/>
    </location>
</feature>
<reference evidence="8" key="2">
    <citation type="submission" date="2023-01" db="EMBL/GenBank/DDBJ databases">
        <authorList>
            <person name="Petersen C."/>
        </authorList>
    </citation>
    <scope>NUCLEOTIDE SEQUENCE</scope>
    <source>
        <strain evidence="8">IBT 15450</strain>
    </source>
</reference>
<evidence type="ECO:0000313" key="9">
    <source>
        <dbReference type="Proteomes" id="UP001219568"/>
    </source>
</evidence>
<feature type="transmembrane region" description="Helical" evidence="6">
    <location>
        <begin position="12"/>
        <end position="37"/>
    </location>
</feature>